<dbReference type="AlphaFoldDB" id="A0A8J7Z566"/>
<dbReference type="SUPFAM" id="SSF53448">
    <property type="entry name" value="Nucleotide-diphospho-sugar transferases"/>
    <property type="match status" value="1"/>
</dbReference>
<dbReference type="Gene3D" id="3.90.550.10">
    <property type="entry name" value="Spore Coat Polysaccharide Biosynthesis Protein SpsA, Chain A"/>
    <property type="match status" value="1"/>
</dbReference>
<name>A0A8J7Z566_9CYAN</name>
<gene>
    <name evidence="2" type="ORF">GS601_00185</name>
</gene>
<dbReference type="EMBL" id="WVIE01000001">
    <property type="protein sequence ID" value="NDJ15720.1"/>
    <property type="molecule type" value="Genomic_DNA"/>
</dbReference>
<dbReference type="NCBIfam" id="NF038302">
    <property type="entry name" value="EPS_HpsE"/>
    <property type="match status" value="1"/>
</dbReference>
<dbReference type="PANTHER" id="PTHR43685">
    <property type="entry name" value="GLYCOSYLTRANSFERASE"/>
    <property type="match status" value="1"/>
</dbReference>
<protein>
    <submittedName>
        <fullName evidence="2">Glycosyltransferase</fullName>
    </submittedName>
</protein>
<reference evidence="2" key="1">
    <citation type="submission" date="2019-12" db="EMBL/GenBank/DDBJ databases">
        <title>High-Quality draft genome sequences of three cyanobacteria isolated from the limestone walls of the Old Cathedral of Coimbra.</title>
        <authorList>
            <person name="Tiago I."/>
            <person name="Soares F."/>
            <person name="Portugal A."/>
        </authorList>
    </citation>
    <scope>NUCLEOTIDE SEQUENCE</scope>
    <source>
        <strain evidence="2">A</strain>
    </source>
</reference>
<comment type="caution">
    <text evidence="2">The sequence shown here is derived from an EMBL/GenBank/DDBJ whole genome shotgun (WGS) entry which is preliminary data.</text>
</comment>
<keyword evidence="3" id="KW-1185">Reference proteome</keyword>
<dbReference type="CDD" id="cd00761">
    <property type="entry name" value="Glyco_tranf_GTA_type"/>
    <property type="match status" value="1"/>
</dbReference>
<dbReference type="InterPro" id="IPR001173">
    <property type="entry name" value="Glyco_trans_2-like"/>
</dbReference>
<dbReference type="Pfam" id="PF00535">
    <property type="entry name" value="Glycos_transf_2"/>
    <property type="match status" value="1"/>
</dbReference>
<sequence>MTDVSVAICTYNGESRIGAVLERLRSQVNPGAVVWEIIVVDNNSTDGTKQTVERYCHQWESSVPLRYVFEREQGLALARSRAVLEASGTWVCFLDDDTLPAQDWLKQAAEFGKSHPQVGAFGGQIHGDYEVEPPPEFNKIAVFLAVIERGAKPYRYEPRARVLPPGAGLAVRRQAWLDVVPKKPVLLGRVSGVMLASEDIEALAHLQKAGWEVWYNPEMHLYHQIPQWRTEKRYLFSLIRGIGFARSHIRMVRLSPWQRPLFLPLYLLNDLKRVVVHVVKYRALVTTDLAIACEMQYLVSSLLSPFYLWFHTVGLK</sequence>
<dbReference type="Proteomes" id="UP000646053">
    <property type="component" value="Unassembled WGS sequence"/>
</dbReference>
<dbReference type="InterPro" id="IPR029044">
    <property type="entry name" value="Nucleotide-diphossugar_trans"/>
</dbReference>
<feature type="domain" description="Glycosyltransferase 2-like" evidence="1">
    <location>
        <begin position="5"/>
        <end position="131"/>
    </location>
</feature>
<evidence type="ECO:0000313" key="2">
    <source>
        <dbReference type="EMBL" id="NDJ15720.1"/>
    </source>
</evidence>
<dbReference type="InterPro" id="IPR050834">
    <property type="entry name" value="Glycosyltransf_2"/>
</dbReference>
<proteinExistence type="predicted"/>
<dbReference type="PANTHER" id="PTHR43685:SF3">
    <property type="entry name" value="SLR2126 PROTEIN"/>
    <property type="match status" value="1"/>
</dbReference>
<evidence type="ECO:0000259" key="1">
    <source>
        <dbReference type="Pfam" id="PF00535"/>
    </source>
</evidence>
<organism evidence="2 3">
    <name type="scientific">Myxacorys almedinensis A</name>
    <dbReference type="NCBI Taxonomy" id="2690445"/>
    <lineage>
        <taxon>Bacteria</taxon>
        <taxon>Bacillati</taxon>
        <taxon>Cyanobacteriota</taxon>
        <taxon>Cyanophyceae</taxon>
        <taxon>Leptolyngbyales</taxon>
        <taxon>Leptolyngbyaceae</taxon>
        <taxon>Myxacorys</taxon>
        <taxon>Myxacorys almedinensis</taxon>
    </lineage>
</organism>
<accession>A0A8J7Z566</accession>
<evidence type="ECO:0000313" key="3">
    <source>
        <dbReference type="Proteomes" id="UP000646053"/>
    </source>
</evidence>
<dbReference type="RefSeq" id="WP_162421134.1">
    <property type="nucleotide sequence ID" value="NZ_WVIE01000001.1"/>
</dbReference>